<gene>
    <name evidence="2" type="primary">LOC109506446</name>
</gene>
<evidence type="ECO:0000313" key="2">
    <source>
        <dbReference type="RefSeq" id="XP_019709547.1"/>
    </source>
</evidence>
<dbReference type="AlphaFoldDB" id="A0A6J0PPP9"/>
<dbReference type="GeneID" id="109506446"/>
<reference evidence="2" key="1">
    <citation type="submission" date="2025-08" db="UniProtKB">
        <authorList>
            <consortium name="RefSeq"/>
        </authorList>
    </citation>
    <scope>IDENTIFICATION</scope>
</reference>
<keyword evidence="1" id="KW-1185">Reference proteome</keyword>
<dbReference type="KEGG" id="egu:109506446"/>
<dbReference type="RefSeq" id="XP_073103222.1">
    <property type="nucleotide sequence ID" value="XM_073247121.1"/>
</dbReference>
<proteinExistence type="predicted"/>
<protein>
    <submittedName>
        <fullName evidence="2">Uncharacterized protein LOC109506446</fullName>
    </submittedName>
</protein>
<dbReference type="InParanoid" id="A0A6J0PPP9"/>
<accession>A0A6J0PPP9</accession>
<evidence type="ECO:0000313" key="1">
    <source>
        <dbReference type="Proteomes" id="UP000504607"/>
    </source>
</evidence>
<dbReference type="RefSeq" id="XP_019709547.1">
    <property type="nucleotide sequence ID" value="XM_019853988.2"/>
</dbReference>
<organism evidence="1 2">
    <name type="scientific">Elaeis guineensis var. tenera</name>
    <name type="common">Oil palm</name>
    <dbReference type="NCBI Taxonomy" id="51953"/>
    <lineage>
        <taxon>Eukaryota</taxon>
        <taxon>Viridiplantae</taxon>
        <taxon>Streptophyta</taxon>
        <taxon>Embryophyta</taxon>
        <taxon>Tracheophyta</taxon>
        <taxon>Spermatophyta</taxon>
        <taxon>Magnoliopsida</taxon>
        <taxon>Liliopsida</taxon>
        <taxon>Arecaceae</taxon>
        <taxon>Arecoideae</taxon>
        <taxon>Cocoseae</taxon>
        <taxon>Elaeidinae</taxon>
        <taxon>Elaeis</taxon>
    </lineage>
</organism>
<sequence>MMEELELRQDQLRRWTKVRHQQAFDEIKSLIVGLSLQNMERVGERPVEEEERENRDGRIKRGWSHSTKLEFSRFDGEGLKGWLLRADYFFEVAGVPVDERVKIAALHLEGKALQRHQGFIKIKGNVAYEDWETYVVALIARFGSNAFEDLLADLWNLK</sequence>
<name>A0A6J0PPP9_ELAGV</name>
<dbReference type="OrthoDB" id="1933597at2759"/>
<dbReference type="Proteomes" id="UP000504607">
    <property type="component" value="Chromosome 12"/>
</dbReference>